<dbReference type="PANTHER" id="PTHR48475">
    <property type="entry name" value="RIBONUCLEASE H"/>
    <property type="match status" value="1"/>
</dbReference>
<dbReference type="Gene3D" id="3.30.420.10">
    <property type="entry name" value="Ribonuclease H-like superfamily/Ribonuclease H"/>
    <property type="match status" value="1"/>
</dbReference>
<evidence type="ECO:0000313" key="2">
    <source>
        <dbReference type="EMBL" id="KAL0430499.1"/>
    </source>
</evidence>
<gene>
    <name evidence="2" type="ORF">Sradi_0675900</name>
</gene>
<dbReference type="GO" id="GO:0004523">
    <property type="term" value="F:RNA-DNA hybrid ribonuclease activity"/>
    <property type="evidence" value="ECO:0007669"/>
    <property type="project" value="InterPro"/>
</dbReference>
<evidence type="ECO:0000259" key="1">
    <source>
        <dbReference type="Pfam" id="PF13456"/>
    </source>
</evidence>
<dbReference type="PANTHER" id="PTHR48475:SF2">
    <property type="entry name" value="RIBONUCLEASE H"/>
    <property type="match status" value="1"/>
</dbReference>
<dbReference type="GO" id="GO:0003676">
    <property type="term" value="F:nucleic acid binding"/>
    <property type="evidence" value="ECO:0007669"/>
    <property type="project" value="InterPro"/>
</dbReference>
<sequence>MTKWAVELSKHGTKFEPRPTIKAQALVDFISEITGTGEKTNNQEWEMFMDGSSTSSKSGVDIVIKSPKAIYMEYVITLDFTALNNEEEYEAILLGSRLVRAARAKKVRAFSDSQLVVNQAEGGYGAKQEKIMKYLEKLREQMNKFEEFQLEQILREQNSMADQLAKLASSNQFM</sequence>
<dbReference type="InterPro" id="IPR002156">
    <property type="entry name" value="RNaseH_domain"/>
</dbReference>
<dbReference type="Pfam" id="PF13456">
    <property type="entry name" value="RVT_3"/>
    <property type="match status" value="1"/>
</dbReference>
<comment type="caution">
    <text evidence="2">The sequence shown here is derived from an EMBL/GenBank/DDBJ whole genome shotgun (WGS) entry which is preliminary data.</text>
</comment>
<organism evidence="2">
    <name type="scientific">Sesamum radiatum</name>
    <name type="common">Black benniseed</name>
    <dbReference type="NCBI Taxonomy" id="300843"/>
    <lineage>
        <taxon>Eukaryota</taxon>
        <taxon>Viridiplantae</taxon>
        <taxon>Streptophyta</taxon>
        <taxon>Embryophyta</taxon>
        <taxon>Tracheophyta</taxon>
        <taxon>Spermatophyta</taxon>
        <taxon>Magnoliopsida</taxon>
        <taxon>eudicotyledons</taxon>
        <taxon>Gunneridae</taxon>
        <taxon>Pentapetalae</taxon>
        <taxon>asterids</taxon>
        <taxon>lamiids</taxon>
        <taxon>Lamiales</taxon>
        <taxon>Pedaliaceae</taxon>
        <taxon>Sesamum</taxon>
    </lineage>
</organism>
<dbReference type="InterPro" id="IPR036397">
    <property type="entry name" value="RNaseH_sf"/>
</dbReference>
<dbReference type="InterPro" id="IPR012337">
    <property type="entry name" value="RNaseH-like_sf"/>
</dbReference>
<protein>
    <recommendedName>
        <fullName evidence="1">RNase H type-1 domain-containing protein</fullName>
    </recommendedName>
</protein>
<dbReference type="EMBL" id="JACGWJ010000003">
    <property type="protein sequence ID" value="KAL0430499.1"/>
    <property type="molecule type" value="Genomic_DNA"/>
</dbReference>
<reference evidence="2" key="2">
    <citation type="journal article" date="2024" name="Plant">
        <title>Genomic evolution and insights into agronomic trait innovations of Sesamum species.</title>
        <authorList>
            <person name="Miao H."/>
            <person name="Wang L."/>
            <person name="Qu L."/>
            <person name="Liu H."/>
            <person name="Sun Y."/>
            <person name="Le M."/>
            <person name="Wang Q."/>
            <person name="Wei S."/>
            <person name="Zheng Y."/>
            <person name="Lin W."/>
            <person name="Duan Y."/>
            <person name="Cao H."/>
            <person name="Xiong S."/>
            <person name="Wang X."/>
            <person name="Wei L."/>
            <person name="Li C."/>
            <person name="Ma Q."/>
            <person name="Ju M."/>
            <person name="Zhao R."/>
            <person name="Li G."/>
            <person name="Mu C."/>
            <person name="Tian Q."/>
            <person name="Mei H."/>
            <person name="Zhang T."/>
            <person name="Gao T."/>
            <person name="Zhang H."/>
        </authorList>
    </citation>
    <scope>NUCLEOTIDE SEQUENCE</scope>
    <source>
        <strain evidence="2">G02</strain>
    </source>
</reference>
<accession>A0AAW2VN93</accession>
<name>A0AAW2VN93_SESRA</name>
<feature type="domain" description="RNase H type-1" evidence="1">
    <location>
        <begin position="50"/>
        <end position="168"/>
    </location>
</feature>
<dbReference type="CDD" id="cd09279">
    <property type="entry name" value="RNase_HI_like"/>
    <property type="match status" value="1"/>
</dbReference>
<proteinExistence type="predicted"/>
<reference evidence="2" key="1">
    <citation type="submission" date="2020-06" db="EMBL/GenBank/DDBJ databases">
        <authorList>
            <person name="Li T."/>
            <person name="Hu X."/>
            <person name="Zhang T."/>
            <person name="Song X."/>
            <person name="Zhang H."/>
            <person name="Dai N."/>
            <person name="Sheng W."/>
            <person name="Hou X."/>
            <person name="Wei L."/>
        </authorList>
    </citation>
    <scope>NUCLEOTIDE SEQUENCE</scope>
    <source>
        <strain evidence="2">G02</strain>
        <tissue evidence="2">Leaf</tissue>
    </source>
</reference>
<dbReference type="AlphaFoldDB" id="A0AAW2VN93"/>
<dbReference type="SUPFAM" id="SSF53098">
    <property type="entry name" value="Ribonuclease H-like"/>
    <property type="match status" value="1"/>
</dbReference>